<evidence type="ECO:0000313" key="1">
    <source>
        <dbReference type="EMBL" id="QLG74325.1"/>
    </source>
</evidence>
<gene>
    <name evidence="1" type="ORF">HG535_0G02090</name>
</gene>
<accession>A0A7H9B6H4</accession>
<evidence type="ECO:0008006" key="3">
    <source>
        <dbReference type="Google" id="ProtNLM"/>
    </source>
</evidence>
<evidence type="ECO:0000313" key="2">
    <source>
        <dbReference type="Proteomes" id="UP000509704"/>
    </source>
</evidence>
<reference evidence="1 2" key="1">
    <citation type="submission" date="2020-07" db="EMBL/GenBank/DDBJ databases">
        <title>The yeast mating-type switching endonuclease HO is a domesticated member of an unorthodox homing genetic element family.</title>
        <authorList>
            <person name="Coughlan A.Y."/>
            <person name="Lombardi L."/>
            <person name="Braun-Galleani S."/>
            <person name="Martos A.R."/>
            <person name="Galeote V."/>
            <person name="Bigey F."/>
            <person name="Dequin S."/>
            <person name="Byrne K.P."/>
            <person name="Wolfe K.H."/>
        </authorList>
    </citation>
    <scope>NUCLEOTIDE SEQUENCE [LARGE SCALE GENOMIC DNA]</scope>
    <source>
        <strain evidence="1 2">NRRL Y-6702</strain>
    </source>
</reference>
<protein>
    <recommendedName>
        <fullName evidence="3">Genetic interactor of prohibitin 7, mitochondrial</fullName>
    </recommendedName>
</protein>
<organism evidence="1 2">
    <name type="scientific">Zygotorulaspora mrakii</name>
    <name type="common">Zygosaccharomyces mrakii</name>
    <dbReference type="NCBI Taxonomy" id="42260"/>
    <lineage>
        <taxon>Eukaryota</taxon>
        <taxon>Fungi</taxon>
        <taxon>Dikarya</taxon>
        <taxon>Ascomycota</taxon>
        <taxon>Saccharomycotina</taxon>
        <taxon>Saccharomycetes</taxon>
        <taxon>Saccharomycetales</taxon>
        <taxon>Saccharomycetaceae</taxon>
        <taxon>Zygotorulaspora</taxon>
    </lineage>
</organism>
<sequence>MLPRTILRSYSARVPPKSLLAKQSNRLNKKIQPKDSSKLIVTSLRDIISLFQANSQSQEDDEIESINNKNYINQLIESGELERLAATKLSLDKSTNKIPIEALVNKFPSFTNEEMEIIKEATHIYNSKAWCEYPTYLKQLSYYLSFGSYGPRNDIPFVLNKKPIDFTFKNRSTTKSAIAKRLNKDQLTNRFYVTEQRKHHFSPTTLDPMSKFVFFSAIGVSAVVGWYEWQLEKQDSK</sequence>
<dbReference type="GeneID" id="59238108"/>
<dbReference type="AlphaFoldDB" id="A0A7H9B6H4"/>
<keyword evidence="2" id="KW-1185">Reference proteome</keyword>
<name>A0A7H9B6H4_ZYGMR</name>
<dbReference type="EMBL" id="CP058610">
    <property type="protein sequence ID" value="QLG74325.1"/>
    <property type="molecule type" value="Genomic_DNA"/>
</dbReference>
<dbReference type="Proteomes" id="UP000509704">
    <property type="component" value="Chromosome 7"/>
</dbReference>
<dbReference type="KEGG" id="zmk:HG535_0G02090"/>
<dbReference type="OrthoDB" id="4069787at2759"/>
<dbReference type="RefSeq" id="XP_037146050.1">
    <property type="nucleotide sequence ID" value="XM_037290155.1"/>
</dbReference>
<proteinExistence type="predicted"/>